<organism evidence="1 2">
    <name type="scientific">Ruegeria atlantica</name>
    <dbReference type="NCBI Taxonomy" id="81569"/>
    <lineage>
        <taxon>Bacteria</taxon>
        <taxon>Pseudomonadati</taxon>
        <taxon>Pseudomonadota</taxon>
        <taxon>Alphaproteobacteria</taxon>
        <taxon>Rhodobacterales</taxon>
        <taxon>Roseobacteraceae</taxon>
        <taxon>Ruegeria</taxon>
    </lineage>
</organism>
<evidence type="ECO:0000313" key="1">
    <source>
        <dbReference type="EMBL" id="NOE20670.1"/>
    </source>
</evidence>
<proteinExistence type="predicted"/>
<evidence type="ECO:0000313" key="2">
    <source>
        <dbReference type="Proteomes" id="UP000597886"/>
    </source>
</evidence>
<dbReference type="SUPFAM" id="SSF52540">
    <property type="entry name" value="P-loop containing nucleoside triphosphate hydrolases"/>
    <property type="match status" value="1"/>
</dbReference>
<protein>
    <recommendedName>
        <fullName evidence="3">Sulfotransferase domain protein</fullName>
    </recommendedName>
</protein>
<dbReference type="EMBL" id="WVRA01000012">
    <property type="protein sequence ID" value="NOE20670.1"/>
    <property type="molecule type" value="Genomic_DNA"/>
</dbReference>
<dbReference type="Pfam" id="PF13469">
    <property type="entry name" value="Sulfotransfer_3"/>
    <property type="match status" value="1"/>
</dbReference>
<dbReference type="InterPro" id="IPR027417">
    <property type="entry name" value="P-loop_NTPase"/>
</dbReference>
<dbReference type="RefSeq" id="WP_171331793.1">
    <property type="nucleotide sequence ID" value="NZ_WVRA01000012.1"/>
</dbReference>
<dbReference type="AlphaFoldDB" id="A0AA90Z2B1"/>
<evidence type="ECO:0008006" key="3">
    <source>
        <dbReference type="Google" id="ProtNLM"/>
    </source>
</evidence>
<gene>
    <name evidence="1" type="ORF">GS634_21280</name>
</gene>
<sequence>MFITSLARAGTTLVLELLSQHPDLASHTYRDMPFVLAPVFWDRFFGRFRREGEARERAHGDGVQIGFDSPESFEEVFWKAHWPDHYRRAKQIPLWKPRHLHTEATAFFRKHMQKIVSLRRPENSAVARYVSKNNANIARIDLLKEMLPDAHILVVLRHPLEHAASLLRQHRNFAMQQAADSFVTRYMADIGHFEFGELHRPFGFPGLSERATPDAHDYWLAYWIAAFQHVEERYEHVQILPYEALCSDPGPVLQQLCLTLDLDPDELSGATDLIRPLTRKTDPGQFSPALVAEAEAIYATLSTRSGYPHAHADQEQTQTDRST</sequence>
<accession>A0AA90Z2B1</accession>
<name>A0AA90Z2B1_9RHOB</name>
<dbReference type="Gene3D" id="3.40.50.300">
    <property type="entry name" value="P-loop containing nucleotide triphosphate hydrolases"/>
    <property type="match status" value="1"/>
</dbReference>
<comment type="caution">
    <text evidence="1">The sequence shown here is derived from an EMBL/GenBank/DDBJ whole genome shotgun (WGS) entry which is preliminary data.</text>
</comment>
<dbReference type="Proteomes" id="UP000597886">
    <property type="component" value="Unassembled WGS sequence"/>
</dbReference>
<reference evidence="1" key="1">
    <citation type="submission" date="2019-12" db="EMBL/GenBank/DDBJ databases">
        <title>Ruegeria JWLKs population differentiation of coral mucus and skeleton niches.</title>
        <authorList>
            <person name="Luo D."/>
        </authorList>
    </citation>
    <scope>NUCLEOTIDE SEQUENCE</scope>
    <source>
        <strain evidence="1">HKCCD6181</strain>
    </source>
</reference>